<dbReference type="RefSeq" id="WP_115557780.1">
    <property type="nucleotide sequence ID" value="NZ_CP031376.1"/>
</dbReference>
<evidence type="ECO:0000259" key="4">
    <source>
        <dbReference type="PROSITE" id="PS50893"/>
    </source>
</evidence>
<dbReference type="InterPro" id="IPR003593">
    <property type="entry name" value="AAA+_ATPase"/>
</dbReference>
<reference evidence="5 6" key="1">
    <citation type="submission" date="2018-07" db="EMBL/GenBank/DDBJ databases">
        <title>Complete genome sequence of Spiroplasma alleghenense PLHS-1 (ATCC 51752).</title>
        <authorList>
            <person name="Chou L."/>
            <person name="Lee T.-Y."/>
            <person name="Tsai Y.-M."/>
            <person name="Kuo C.-H."/>
        </authorList>
    </citation>
    <scope>NUCLEOTIDE SEQUENCE [LARGE SCALE GENOMIC DNA]</scope>
    <source>
        <strain evidence="5 6">PLHS-1</strain>
    </source>
</reference>
<keyword evidence="6" id="KW-1185">Reference proteome</keyword>
<dbReference type="GO" id="GO:0005524">
    <property type="term" value="F:ATP binding"/>
    <property type="evidence" value="ECO:0007669"/>
    <property type="project" value="UniProtKB-KW"/>
</dbReference>
<dbReference type="SUPFAM" id="SSF52540">
    <property type="entry name" value="P-loop containing nucleoside triphosphate hydrolases"/>
    <property type="match status" value="1"/>
</dbReference>
<keyword evidence="2" id="KW-0547">Nucleotide-binding</keyword>
<dbReference type="InterPro" id="IPR051782">
    <property type="entry name" value="ABC_Transporter_VariousFunc"/>
</dbReference>
<organism evidence="5 6">
    <name type="scientific">Spiroplasma alleghenense</name>
    <dbReference type="NCBI Taxonomy" id="216931"/>
    <lineage>
        <taxon>Bacteria</taxon>
        <taxon>Bacillati</taxon>
        <taxon>Mycoplasmatota</taxon>
        <taxon>Mollicutes</taxon>
        <taxon>Entomoplasmatales</taxon>
        <taxon>Spiroplasmataceae</taxon>
        <taxon>Spiroplasma</taxon>
    </lineage>
</organism>
<gene>
    <name evidence="5" type="ORF">SALLE_v1c01830</name>
</gene>
<dbReference type="KEGG" id="salx:SALLE_v1c01830"/>
<dbReference type="Pfam" id="PF00005">
    <property type="entry name" value="ABC_tran"/>
    <property type="match status" value="1"/>
</dbReference>
<evidence type="ECO:0000313" key="6">
    <source>
        <dbReference type="Proteomes" id="UP000254792"/>
    </source>
</evidence>
<evidence type="ECO:0000256" key="3">
    <source>
        <dbReference type="ARBA" id="ARBA00022840"/>
    </source>
</evidence>
<dbReference type="InterPro" id="IPR027417">
    <property type="entry name" value="P-loop_NTPase"/>
</dbReference>
<keyword evidence="1" id="KW-0813">Transport</keyword>
<name>A0A345Z2N0_9MOLU</name>
<evidence type="ECO:0000256" key="1">
    <source>
        <dbReference type="ARBA" id="ARBA00022448"/>
    </source>
</evidence>
<dbReference type="PANTHER" id="PTHR42939">
    <property type="entry name" value="ABC TRANSPORTER ATP-BINDING PROTEIN ALBC-RELATED"/>
    <property type="match status" value="1"/>
</dbReference>
<accession>A0A345Z2N0</accession>
<keyword evidence="3 5" id="KW-0067">ATP-binding</keyword>
<evidence type="ECO:0000313" key="5">
    <source>
        <dbReference type="EMBL" id="AXK50859.1"/>
    </source>
</evidence>
<dbReference type="OrthoDB" id="9779029at2"/>
<dbReference type="EMBL" id="CP031376">
    <property type="protein sequence ID" value="AXK50859.1"/>
    <property type="molecule type" value="Genomic_DNA"/>
</dbReference>
<dbReference type="SMART" id="SM00382">
    <property type="entry name" value="AAA"/>
    <property type="match status" value="1"/>
</dbReference>
<dbReference type="GO" id="GO:0016887">
    <property type="term" value="F:ATP hydrolysis activity"/>
    <property type="evidence" value="ECO:0007669"/>
    <property type="project" value="InterPro"/>
</dbReference>
<protein>
    <submittedName>
        <fullName evidence="5">Iron complex transport system ATP-binding protein</fullName>
    </submittedName>
</protein>
<sequence length="239" mass="28136">MLNAKNVTKKFKQKLVLDDISLEFKKSKTTGLLGNNGAGKTTLLKIIFQEYRCDSGEILFEGKKMTRVDYQKMFFFTENTELPKNMSVEEYLEYILNLNSLKLKNSTAIEKYKWVFNFEKFRKSKIEKLSDGEKKMLSLFVLFNLSPELICFDEPTANLDFKNKDIMIRAIKYLKDLGKTIVIITHLISEVEKLLDEVIVFRDKKIIFQNSLEKIDNLQKTYEDLVRQTDEEFLKERFG</sequence>
<dbReference type="PANTHER" id="PTHR42939:SF1">
    <property type="entry name" value="ABC TRANSPORTER ATP-BINDING PROTEIN ALBC-RELATED"/>
    <property type="match status" value="1"/>
</dbReference>
<evidence type="ECO:0000256" key="2">
    <source>
        <dbReference type="ARBA" id="ARBA00022741"/>
    </source>
</evidence>
<dbReference type="PROSITE" id="PS50893">
    <property type="entry name" value="ABC_TRANSPORTER_2"/>
    <property type="match status" value="1"/>
</dbReference>
<dbReference type="InterPro" id="IPR003439">
    <property type="entry name" value="ABC_transporter-like_ATP-bd"/>
</dbReference>
<dbReference type="Gene3D" id="3.40.50.300">
    <property type="entry name" value="P-loop containing nucleotide triphosphate hydrolases"/>
    <property type="match status" value="1"/>
</dbReference>
<feature type="domain" description="ABC transporter" evidence="4">
    <location>
        <begin position="2"/>
        <end position="228"/>
    </location>
</feature>
<proteinExistence type="predicted"/>
<dbReference type="Proteomes" id="UP000254792">
    <property type="component" value="Chromosome"/>
</dbReference>
<dbReference type="AlphaFoldDB" id="A0A345Z2N0"/>